<comment type="domain">
    <text evidence="11">Consists of 3 domains; the N-terminus binds the ribosome, the middle domain has PPIase activity, while the C-terminus has intrinsic chaperone activity on its own.</text>
</comment>
<dbReference type="FunFam" id="3.10.50.40:FF:000001">
    <property type="entry name" value="Trigger factor"/>
    <property type="match status" value="1"/>
</dbReference>
<evidence type="ECO:0000256" key="4">
    <source>
        <dbReference type="ARBA" id="ARBA00016902"/>
    </source>
</evidence>
<dbReference type="Pfam" id="PF00254">
    <property type="entry name" value="FKBP_C"/>
    <property type="match status" value="1"/>
</dbReference>
<evidence type="ECO:0000256" key="11">
    <source>
        <dbReference type="HAMAP-Rule" id="MF_00303"/>
    </source>
</evidence>
<keyword evidence="7 11" id="KW-0143">Chaperone</keyword>
<evidence type="ECO:0000256" key="10">
    <source>
        <dbReference type="ARBA" id="ARBA00029986"/>
    </source>
</evidence>
<dbReference type="EC" id="5.2.1.8" evidence="3 11"/>
<dbReference type="GO" id="GO:0003755">
    <property type="term" value="F:peptidyl-prolyl cis-trans isomerase activity"/>
    <property type="evidence" value="ECO:0007669"/>
    <property type="project" value="UniProtKB-UniRule"/>
</dbReference>
<dbReference type="Gene3D" id="1.10.3120.10">
    <property type="entry name" value="Trigger factor, C-terminal domain"/>
    <property type="match status" value="1"/>
</dbReference>
<dbReference type="GO" id="GO:0043022">
    <property type="term" value="F:ribosome binding"/>
    <property type="evidence" value="ECO:0007669"/>
    <property type="project" value="TreeGrafter"/>
</dbReference>
<dbReference type="InterPro" id="IPR008881">
    <property type="entry name" value="Trigger_fac_ribosome-bd_bac"/>
</dbReference>
<dbReference type="NCBIfam" id="TIGR00115">
    <property type="entry name" value="tig"/>
    <property type="match status" value="1"/>
</dbReference>
<dbReference type="PROSITE" id="PS50059">
    <property type="entry name" value="FKBP_PPIASE"/>
    <property type="match status" value="1"/>
</dbReference>
<evidence type="ECO:0000256" key="12">
    <source>
        <dbReference type="PROSITE-ProRule" id="PRU00277"/>
    </source>
</evidence>
<dbReference type="InterPro" id="IPR036611">
    <property type="entry name" value="Trigger_fac_ribosome-bd_sf"/>
</dbReference>
<dbReference type="Pfam" id="PF05697">
    <property type="entry name" value="Trigger_N"/>
    <property type="match status" value="1"/>
</dbReference>
<dbReference type="Gene3D" id="3.10.50.40">
    <property type="match status" value="1"/>
</dbReference>
<evidence type="ECO:0000256" key="1">
    <source>
        <dbReference type="ARBA" id="ARBA00000971"/>
    </source>
</evidence>
<comment type="catalytic activity">
    <reaction evidence="1 11 12">
        <text>[protein]-peptidylproline (omega=180) = [protein]-peptidylproline (omega=0)</text>
        <dbReference type="Rhea" id="RHEA:16237"/>
        <dbReference type="Rhea" id="RHEA-COMP:10747"/>
        <dbReference type="Rhea" id="RHEA-COMP:10748"/>
        <dbReference type="ChEBI" id="CHEBI:83833"/>
        <dbReference type="ChEBI" id="CHEBI:83834"/>
        <dbReference type="EC" id="5.2.1.8"/>
    </reaction>
</comment>
<evidence type="ECO:0000256" key="6">
    <source>
        <dbReference type="ARBA" id="ARBA00023110"/>
    </source>
</evidence>
<dbReference type="PIRSF" id="PIRSF003095">
    <property type="entry name" value="Trigger_factor"/>
    <property type="match status" value="1"/>
</dbReference>
<dbReference type="InterPro" id="IPR037041">
    <property type="entry name" value="Trigger_fac_C_sf"/>
</dbReference>
<dbReference type="Gene3D" id="3.30.70.1050">
    <property type="entry name" value="Trigger factor ribosome-binding domain"/>
    <property type="match status" value="1"/>
</dbReference>
<evidence type="ECO:0000256" key="2">
    <source>
        <dbReference type="ARBA" id="ARBA00005464"/>
    </source>
</evidence>
<evidence type="ECO:0000256" key="5">
    <source>
        <dbReference type="ARBA" id="ARBA00022618"/>
    </source>
</evidence>
<dbReference type="InterPro" id="IPR008880">
    <property type="entry name" value="Trigger_fac_C"/>
</dbReference>
<dbReference type="InterPro" id="IPR046357">
    <property type="entry name" value="PPIase_dom_sf"/>
</dbReference>
<organism evidence="15 16">
    <name type="scientific">Ectothiorhodosinus mongolicus</name>
    <dbReference type="NCBI Taxonomy" id="233100"/>
    <lineage>
        <taxon>Bacteria</taxon>
        <taxon>Pseudomonadati</taxon>
        <taxon>Pseudomonadota</taxon>
        <taxon>Gammaproteobacteria</taxon>
        <taxon>Chromatiales</taxon>
        <taxon>Ectothiorhodospiraceae</taxon>
        <taxon>Ectothiorhodosinus</taxon>
    </lineage>
</organism>
<dbReference type="GO" id="GO:0051083">
    <property type="term" value="P:'de novo' cotranslational protein folding"/>
    <property type="evidence" value="ECO:0007669"/>
    <property type="project" value="TreeGrafter"/>
</dbReference>
<dbReference type="RefSeq" id="WP_076754738.1">
    <property type="nucleotide sequence ID" value="NZ_CP023018.1"/>
</dbReference>
<protein>
    <recommendedName>
        <fullName evidence="4 11">Trigger factor</fullName>
        <shortName evidence="11">TF</shortName>
        <ecNumber evidence="3 11">5.2.1.8</ecNumber>
    </recommendedName>
    <alternativeName>
        <fullName evidence="10 11">PPIase</fullName>
    </alternativeName>
</protein>
<gene>
    <name evidence="11" type="primary">tig</name>
    <name evidence="15" type="ORF">SAMN05216526_0565</name>
</gene>
<evidence type="ECO:0000256" key="8">
    <source>
        <dbReference type="ARBA" id="ARBA00023235"/>
    </source>
</evidence>
<comment type="subcellular location">
    <subcellularLocation>
        <location evidence="11">Cytoplasm</location>
    </subcellularLocation>
    <text evidence="11">About half TF is bound to the ribosome near the polypeptide exit tunnel while the other half is free in the cytoplasm.</text>
</comment>
<comment type="similarity">
    <text evidence="2 11 13">Belongs to the FKBP-type PPIase family. Tig subfamily.</text>
</comment>
<dbReference type="GO" id="GO:0051301">
    <property type="term" value="P:cell division"/>
    <property type="evidence" value="ECO:0007669"/>
    <property type="project" value="UniProtKB-KW"/>
</dbReference>
<proteinExistence type="inferred from homology"/>
<dbReference type="InterPro" id="IPR001179">
    <property type="entry name" value="PPIase_FKBP_dom"/>
</dbReference>
<dbReference type="STRING" id="233100.SAMN05216526_0565"/>
<keyword evidence="5 11" id="KW-0132">Cell division</keyword>
<dbReference type="PANTHER" id="PTHR30560">
    <property type="entry name" value="TRIGGER FACTOR CHAPERONE AND PEPTIDYL-PROLYL CIS/TRANS ISOMERASE"/>
    <property type="match status" value="1"/>
</dbReference>
<dbReference type="GO" id="GO:0043335">
    <property type="term" value="P:protein unfolding"/>
    <property type="evidence" value="ECO:0007669"/>
    <property type="project" value="TreeGrafter"/>
</dbReference>
<name>A0A1R3VT13_9GAMM</name>
<comment type="function">
    <text evidence="11">Involved in protein export. Acts as a chaperone by maintaining the newly synthesized protein in an open conformation. Functions as a peptidyl-prolyl cis-trans isomerase.</text>
</comment>
<dbReference type="AlphaFoldDB" id="A0A1R3VT13"/>
<evidence type="ECO:0000313" key="16">
    <source>
        <dbReference type="Proteomes" id="UP000223759"/>
    </source>
</evidence>
<evidence type="ECO:0000256" key="13">
    <source>
        <dbReference type="RuleBase" id="RU003914"/>
    </source>
</evidence>
<evidence type="ECO:0000256" key="9">
    <source>
        <dbReference type="ARBA" id="ARBA00023306"/>
    </source>
</evidence>
<dbReference type="GO" id="GO:0015031">
    <property type="term" value="P:protein transport"/>
    <property type="evidence" value="ECO:0007669"/>
    <property type="project" value="UniProtKB-UniRule"/>
</dbReference>
<evidence type="ECO:0000256" key="7">
    <source>
        <dbReference type="ARBA" id="ARBA00023186"/>
    </source>
</evidence>
<dbReference type="SUPFAM" id="SSF109998">
    <property type="entry name" value="Triger factor/SurA peptide-binding domain-like"/>
    <property type="match status" value="1"/>
</dbReference>
<evidence type="ECO:0000256" key="3">
    <source>
        <dbReference type="ARBA" id="ARBA00013194"/>
    </source>
</evidence>
<dbReference type="SUPFAM" id="SSF54534">
    <property type="entry name" value="FKBP-like"/>
    <property type="match status" value="1"/>
</dbReference>
<dbReference type="PANTHER" id="PTHR30560:SF3">
    <property type="entry name" value="TRIGGER FACTOR-LIKE PROTEIN TIG, CHLOROPLASTIC"/>
    <property type="match status" value="1"/>
</dbReference>
<dbReference type="OrthoDB" id="9767721at2"/>
<dbReference type="Pfam" id="PF05698">
    <property type="entry name" value="Trigger_C"/>
    <property type="match status" value="1"/>
</dbReference>
<keyword evidence="11" id="KW-0963">Cytoplasm</keyword>
<evidence type="ECO:0000313" key="15">
    <source>
        <dbReference type="EMBL" id="SIT66352.1"/>
    </source>
</evidence>
<feature type="domain" description="PPIase FKBP-type" evidence="14">
    <location>
        <begin position="161"/>
        <end position="246"/>
    </location>
</feature>
<keyword evidence="9 11" id="KW-0131">Cell cycle</keyword>
<keyword evidence="8 11" id="KW-0413">Isomerase</keyword>
<dbReference type="SUPFAM" id="SSF102735">
    <property type="entry name" value="Trigger factor ribosome-binding domain"/>
    <property type="match status" value="1"/>
</dbReference>
<dbReference type="GO" id="GO:0044183">
    <property type="term" value="F:protein folding chaperone"/>
    <property type="evidence" value="ECO:0007669"/>
    <property type="project" value="TreeGrafter"/>
</dbReference>
<sequence length="435" mass="48363">MQVSVESVGNLQRKMTVQVPAERIQTEVDKRLRSLVKRVRIDGFRPGKVPFKVVEKRYGEGVYQEVLGDVLQSSYQEALIKEKIVPAGAPEIDTKSVESGQPLEYVATFEVFPEVKLGKMGDIKVKKPKVSIAAEDVDKVIESLRKQRREWADVERKAADGDQIVVDFVGRVDGEVFEGGSAEDAAIELGAGRMIPGFEEQLKGLAAGAEKTIKVDFPEEYPAKHLAGKAAEFDITVKKVQEPSLPEVNAAFAKAFGVEKGGVKKLREEVKANMERELGQTIKTRVKDQVMDALYDTHSLDVPQSVVKEEINRLREQVEARFGGGQGSAQLPGEHFEKEAQRRVVLGLVIREIIRSAKIKPDTKRIDAELQAMAAGYEHPEQVIAYYRGNQEAMSGLESVVLEQQVVDWVVDQCKLTEETMSFEALMNPSEQEQA</sequence>
<dbReference type="HAMAP" id="MF_00303">
    <property type="entry name" value="Trigger_factor_Tig"/>
    <property type="match status" value="1"/>
</dbReference>
<dbReference type="Proteomes" id="UP000223759">
    <property type="component" value="Unassembled WGS sequence"/>
</dbReference>
<dbReference type="InterPro" id="IPR005215">
    <property type="entry name" value="Trig_fac"/>
</dbReference>
<keyword evidence="6 11" id="KW-0697">Rotamase</keyword>
<keyword evidence="16" id="KW-1185">Reference proteome</keyword>
<dbReference type="EMBL" id="FTPK01000001">
    <property type="protein sequence ID" value="SIT66352.1"/>
    <property type="molecule type" value="Genomic_DNA"/>
</dbReference>
<accession>A0A1R3VT13</accession>
<evidence type="ECO:0000259" key="14">
    <source>
        <dbReference type="PROSITE" id="PS50059"/>
    </source>
</evidence>
<dbReference type="GO" id="GO:0005737">
    <property type="term" value="C:cytoplasm"/>
    <property type="evidence" value="ECO:0007669"/>
    <property type="project" value="UniProtKB-SubCell"/>
</dbReference>
<reference evidence="15 16" key="1">
    <citation type="submission" date="2017-01" db="EMBL/GenBank/DDBJ databases">
        <authorList>
            <person name="Mah S.A."/>
            <person name="Swanson W.J."/>
            <person name="Moy G.W."/>
            <person name="Vacquier V.D."/>
        </authorList>
    </citation>
    <scope>NUCLEOTIDE SEQUENCE [LARGE SCALE GENOMIC DNA]</scope>
    <source>
        <strain evidence="15 16">M9</strain>
    </source>
</reference>
<dbReference type="InterPro" id="IPR027304">
    <property type="entry name" value="Trigger_fact/SurA_dom_sf"/>
</dbReference>